<keyword evidence="5" id="KW-1185">Reference proteome</keyword>
<accession>A0A2B7XXH6</accession>
<dbReference type="STRING" id="1447883.A0A2B7XXH6"/>
<sequence>MSATLPSPFPNSPFASDSATKPGHGEVVLSLLPPANPSLSKLSYRYPLKLVSRMPSVTLNSKYPPSATTPVHLYLLTYGGGLLPGDYIDVSITLRPRTRLVINTPQGTTKIFKTRSRDESGDKYKPHNGGDPGNNNGNADGSQQNLDVCIRSEAGLCFLPDPCTPFEDSRYEQIQVFTVLHDEEGDNITSNHNQSNNTHHPPNTADINSAKPDKRPSLCVLDWVTEGRSARGENWSFHSWKGRNEIWIQRGKSGRRKLLVRDSVILDDGQSSSPSLSSSSTGSNEPMTSTTLPIRTRTDPHKILGTLILYGPLFDDLGAFFMEEFSSQPRIGGRNWSASAPTTQQKQRECAKDVIWTAARVRSDIVLVKFGAKDYQTARDWLGGLLRQEGSIEREFGPEAYGSL</sequence>
<feature type="region of interest" description="Disordered" evidence="3">
    <location>
        <begin position="1"/>
        <end position="20"/>
    </location>
</feature>
<feature type="region of interest" description="Disordered" evidence="3">
    <location>
        <begin position="185"/>
        <end position="213"/>
    </location>
</feature>
<dbReference type="InterPro" id="IPR002669">
    <property type="entry name" value="UreD"/>
</dbReference>
<comment type="caution">
    <text evidence="4">The sequence shown here is derived from an EMBL/GenBank/DDBJ whole genome shotgun (WGS) entry which is preliminary data.</text>
</comment>
<evidence type="ECO:0000256" key="3">
    <source>
        <dbReference type="SAM" id="MobiDB-lite"/>
    </source>
</evidence>
<feature type="compositionally biased region" description="Polar residues" evidence="3">
    <location>
        <begin position="284"/>
        <end position="293"/>
    </location>
</feature>
<evidence type="ECO:0000256" key="2">
    <source>
        <dbReference type="ARBA" id="ARBA00023186"/>
    </source>
</evidence>
<dbReference type="Proteomes" id="UP000224634">
    <property type="component" value="Unassembled WGS sequence"/>
</dbReference>
<organism evidence="4 5">
    <name type="scientific">Polytolypa hystricis (strain UAMH7299)</name>
    <dbReference type="NCBI Taxonomy" id="1447883"/>
    <lineage>
        <taxon>Eukaryota</taxon>
        <taxon>Fungi</taxon>
        <taxon>Dikarya</taxon>
        <taxon>Ascomycota</taxon>
        <taxon>Pezizomycotina</taxon>
        <taxon>Eurotiomycetes</taxon>
        <taxon>Eurotiomycetidae</taxon>
        <taxon>Onygenales</taxon>
        <taxon>Onygenales incertae sedis</taxon>
        <taxon>Polytolypa</taxon>
    </lineage>
</organism>
<proteinExistence type="inferred from homology"/>
<feature type="compositionally biased region" description="Low complexity" evidence="3">
    <location>
        <begin position="271"/>
        <end position="283"/>
    </location>
</feature>
<evidence type="ECO:0008006" key="6">
    <source>
        <dbReference type="Google" id="ProtNLM"/>
    </source>
</evidence>
<comment type="similarity">
    <text evidence="1">Belongs to the UreD family.</text>
</comment>
<evidence type="ECO:0000313" key="5">
    <source>
        <dbReference type="Proteomes" id="UP000224634"/>
    </source>
</evidence>
<protein>
    <recommendedName>
        <fullName evidence="6">Urease accessory protein UreD</fullName>
    </recommendedName>
</protein>
<reference evidence="4 5" key="1">
    <citation type="submission" date="2017-10" db="EMBL/GenBank/DDBJ databases">
        <title>Comparative genomics in systemic dimorphic fungi from Ajellomycetaceae.</title>
        <authorList>
            <person name="Munoz J.F."/>
            <person name="Mcewen J.G."/>
            <person name="Clay O.K."/>
            <person name="Cuomo C.A."/>
        </authorList>
    </citation>
    <scope>NUCLEOTIDE SEQUENCE [LARGE SCALE GENOMIC DNA]</scope>
    <source>
        <strain evidence="4 5">UAMH7299</strain>
    </source>
</reference>
<feature type="compositionally biased region" description="Basic and acidic residues" evidence="3">
    <location>
        <begin position="115"/>
        <end position="125"/>
    </location>
</feature>
<gene>
    <name evidence="4" type="ORF">AJ80_06378</name>
</gene>
<dbReference type="PANTHER" id="PTHR33643:SF1">
    <property type="entry name" value="UREASE ACCESSORY PROTEIN D"/>
    <property type="match status" value="1"/>
</dbReference>
<feature type="compositionally biased region" description="Low complexity" evidence="3">
    <location>
        <begin position="187"/>
        <end position="204"/>
    </location>
</feature>
<dbReference type="Pfam" id="PF01774">
    <property type="entry name" value="UreD"/>
    <property type="match status" value="1"/>
</dbReference>
<name>A0A2B7XXH6_POLH7</name>
<dbReference type="GO" id="GO:0016151">
    <property type="term" value="F:nickel cation binding"/>
    <property type="evidence" value="ECO:0007669"/>
    <property type="project" value="InterPro"/>
</dbReference>
<dbReference type="PANTHER" id="PTHR33643">
    <property type="entry name" value="UREASE ACCESSORY PROTEIN D"/>
    <property type="match status" value="1"/>
</dbReference>
<evidence type="ECO:0000313" key="4">
    <source>
        <dbReference type="EMBL" id="PGH13268.1"/>
    </source>
</evidence>
<evidence type="ECO:0000256" key="1">
    <source>
        <dbReference type="ARBA" id="ARBA00007177"/>
    </source>
</evidence>
<dbReference type="AlphaFoldDB" id="A0A2B7XXH6"/>
<feature type="region of interest" description="Disordered" evidence="3">
    <location>
        <begin position="110"/>
        <end position="142"/>
    </location>
</feature>
<keyword evidence="2" id="KW-0143">Chaperone</keyword>
<dbReference type="OrthoDB" id="5550464at2759"/>
<feature type="region of interest" description="Disordered" evidence="3">
    <location>
        <begin position="269"/>
        <end position="296"/>
    </location>
</feature>
<dbReference type="EMBL" id="PDNA01000106">
    <property type="protein sequence ID" value="PGH13268.1"/>
    <property type="molecule type" value="Genomic_DNA"/>
</dbReference>